<proteinExistence type="inferred from homology"/>
<organism evidence="5 6">
    <name type="scientific">Kaistia defluvii</name>
    <dbReference type="NCBI Taxonomy" id="410841"/>
    <lineage>
        <taxon>Bacteria</taxon>
        <taxon>Pseudomonadati</taxon>
        <taxon>Pseudomonadota</taxon>
        <taxon>Alphaproteobacteria</taxon>
        <taxon>Hyphomicrobiales</taxon>
        <taxon>Kaistiaceae</taxon>
        <taxon>Kaistia</taxon>
    </lineage>
</organism>
<protein>
    <submittedName>
        <fullName evidence="5">Myo-inositol-1(Or 4)-monophosphatase</fullName>
        <ecNumber evidence="5">3.1.3.25</ecNumber>
    </submittedName>
</protein>
<evidence type="ECO:0000313" key="5">
    <source>
        <dbReference type="EMBL" id="MET4636778.1"/>
    </source>
</evidence>
<evidence type="ECO:0000256" key="1">
    <source>
        <dbReference type="ARBA" id="ARBA00009759"/>
    </source>
</evidence>
<evidence type="ECO:0000256" key="2">
    <source>
        <dbReference type="ARBA" id="ARBA00022723"/>
    </source>
</evidence>
<dbReference type="PANTHER" id="PTHR20854">
    <property type="entry name" value="INOSITOL MONOPHOSPHATASE"/>
    <property type="match status" value="1"/>
</dbReference>
<accession>A0ABV2R7U4</accession>
<dbReference type="RefSeq" id="WP_354554580.1">
    <property type="nucleotide sequence ID" value="NZ_JBEPSM010000008.1"/>
</dbReference>
<dbReference type="InterPro" id="IPR000760">
    <property type="entry name" value="Inositol_monophosphatase-like"/>
</dbReference>
<keyword evidence="3 5" id="KW-0378">Hydrolase</keyword>
<dbReference type="Proteomes" id="UP001549321">
    <property type="component" value="Unassembled WGS sequence"/>
</dbReference>
<dbReference type="InterPro" id="IPR020583">
    <property type="entry name" value="Inositol_monoP_metal-BS"/>
</dbReference>
<dbReference type="PROSITE" id="PS00629">
    <property type="entry name" value="IMP_1"/>
    <property type="match status" value="1"/>
</dbReference>
<dbReference type="EC" id="3.1.3.25" evidence="5"/>
<reference evidence="5 6" key="1">
    <citation type="submission" date="2024-06" db="EMBL/GenBank/DDBJ databases">
        <title>Sorghum-associated microbial communities from plants grown in Nebraska, USA.</title>
        <authorList>
            <person name="Schachtman D."/>
        </authorList>
    </citation>
    <scope>NUCLEOTIDE SEQUENCE [LARGE SCALE GENOMIC DNA]</scope>
    <source>
        <strain evidence="5 6">3207</strain>
    </source>
</reference>
<name>A0ABV2R7U4_9HYPH</name>
<dbReference type="SUPFAM" id="SSF56655">
    <property type="entry name" value="Carbohydrate phosphatase"/>
    <property type="match status" value="1"/>
</dbReference>
<evidence type="ECO:0000256" key="3">
    <source>
        <dbReference type="ARBA" id="ARBA00022801"/>
    </source>
</evidence>
<comment type="caution">
    <text evidence="5">The sequence shown here is derived from an EMBL/GenBank/DDBJ whole genome shotgun (WGS) entry which is preliminary data.</text>
</comment>
<dbReference type="EMBL" id="JBEPSM010000008">
    <property type="protein sequence ID" value="MET4636778.1"/>
    <property type="molecule type" value="Genomic_DNA"/>
</dbReference>
<dbReference type="Gene3D" id="3.30.540.10">
    <property type="entry name" value="Fructose-1,6-Bisphosphatase, subunit A, domain 1"/>
    <property type="match status" value="1"/>
</dbReference>
<dbReference type="PRINTS" id="PR00377">
    <property type="entry name" value="IMPHPHTASES"/>
</dbReference>
<dbReference type="GO" id="GO:0052834">
    <property type="term" value="F:inositol monophosphate phosphatase activity"/>
    <property type="evidence" value="ECO:0007669"/>
    <property type="project" value="UniProtKB-EC"/>
</dbReference>
<keyword evidence="2" id="KW-0479">Metal-binding</keyword>
<keyword evidence="4" id="KW-0460">Magnesium</keyword>
<keyword evidence="6" id="KW-1185">Reference proteome</keyword>
<sequence>MRDQLIELAEAAGRIGLSYFRGAGAEPGVEEKGHLDLVTQADREVEAYLFAELQRLFPEDGICGEEGSVLRPDAPRQWVLDPIDGTFNFVRGMDPWAVSIGLFENGAPVFGVIHAPARGETLSGGRDVEVLLNGQPLPPLPRLDRSRGVIAVGFSTDTPLDKELAAIRGIVGDLKMTYRHCGSTTAAFLMLAAGQVDACLGFGVRSWDVMAALPVIERLGGVSTIDWSVSDLMHKFDYVAGSPEAVALARPLLDWRPA</sequence>
<evidence type="ECO:0000256" key="4">
    <source>
        <dbReference type="ARBA" id="ARBA00022842"/>
    </source>
</evidence>
<evidence type="ECO:0000313" key="6">
    <source>
        <dbReference type="Proteomes" id="UP001549321"/>
    </source>
</evidence>
<dbReference type="PANTHER" id="PTHR20854:SF4">
    <property type="entry name" value="INOSITOL-1-MONOPHOSPHATASE-RELATED"/>
    <property type="match status" value="1"/>
</dbReference>
<gene>
    <name evidence="5" type="ORF">ABIE08_004744</name>
</gene>
<dbReference type="Gene3D" id="3.40.190.80">
    <property type="match status" value="1"/>
</dbReference>
<dbReference type="Pfam" id="PF00459">
    <property type="entry name" value="Inositol_P"/>
    <property type="match status" value="1"/>
</dbReference>
<comment type="similarity">
    <text evidence="1">Belongs to the inositol monophosphatase superfamily.</text>
</comment>